<dbReference type="PANTHER" id="PTHR30069:SF29">
    <property type="entry name" value="HEMOGLOBIN AND HEMOGLOBIN-HAPTOGLOBIN-BINDING PROTEIN 1-RELATED"/>
    <property type="match status" value="1"/>
</dbReference>
<feature type="domain" description="TonB-dependent receptor-like beta-barrel" evidence="13">
    <location>
        <begin position="489"/>
        <end position="921"/>
    </location>
</feature>
<dbReference type="InterPro" id="IPR036942">
    <property type="entry name" value="Beta-barrel_TonB_sf"/>
</dbReference>
<dbReference type="PROSITE" id="PS52016">
    <property type="entry name" value="TONB_DEPENDENT_REC_3"/>
    <property type="match status" value="1"/>
</dbReference>
<name>A0ABV2T437_9BACT</name>
<evidence type="ECO:0000256" key="1">
    <source>
        <dbReference type="ARBA" id="ARBA00004571"/>
    </source>
</evidence>
<comment type="subcellular location">
    <subcellularLocation>
        <location evidence="1 10">Cell outer membrane</location>
        <topology evidence="1 10">Multi-pass membrane protein</topology>
    </subcellularLocation>
</comment>
<dbReference type="InterPro" id="IPR008969">
    <property type="entry name" value="CarboxyPept-like_regulatory"/>
</dbReference>
<evidence type="ECO:0000256" key="5">
    <source>
        <dbReference type="ARBA" id="ARBA00022729"/>
    </source>
</evidence>
<evidence type="ECO:0000313" key="16">
    <source>
        <dbReference type="Proteomes" id="UP001549749"/>
    </source>
</evidence>
<evidence type="ECO:0000256" key="3">
    <source>
        <dbReference type="ARBA" id="ARBA00022452"/>
    </source>
</evidence>
<keyword evidence="9 10" id="KW-0998">Cell outer membrane</keyword>
<evidence type="ECO:0000256" key="9">
    <source>
        <dbReference type="ARBA" id="ARBA00023237"/>
    </source>
</evidence>
<feature type="signal peptide" evidence="12">
    <location>
        <begin position="1"/>
        <end position="27"/>
    </location>
</feature>
<dbReference type="Proteomes" id="UP001549749">
    <property type="component" value="Unassembled WGS sequence"/>
</dbReference>
<comment type="similarity">
    <text evidence="10 11">Belongs to the TonB-dependent receptor family.</text>
</comment>
<evidence type="ECO:0000256" key="8">
    <source>
        <dbReference type="ARBA" id="ARBA00023170"/>
    </source>
</evidence>
<dbReference type="Pfam" id="PF00593">
    <property type="entry name" value="TonB_dep_Rec_b-barrel"/>
    <property type="match status" value="1"/>
</dbReference>
<dbReference type="InterPro" id="IPR012910">
    <property type="entry name" value="Plug_dom"/>
</dbReference>
<dbReference type="Pfam" id="PF07715">
    <property type="entry name" value="Plug"/>
    <property type="match status" value="1"/>
</dbReference>
<dbReference type="PANTHER" id="PTHR30069">
    <property type="entry name" value="TONB-DEPENDENT OUTER MEMBRANE RECEPTOR"/>
    <property type="match status" value="1"/>
</dbReference>
<dbReference type="Gene3D" id="2.60.40.1120">
    <property type="entry name" value="Carboxypeptidase-like, regulatory domain"/>
    <property type="match status" value="1"/>
</dbReference>
<dbReference type="Gene3D" id="2.40.170.20">
    <property type="entry name" value="TonB-dependent receptor, beta-barrel domain"/>
    <property type="match status" value="1"/>
</dbReference>
<feature type="domain" description="TonB-dependent receptor plug" evidence="14">
    <location>
        <begin position="127"/>
        <end position="235"/>
    </location>
</feature>
<keyword evidence="4 10" id="KW-0812">Transmembrane</keyword>
<keyword evidence="16" id="KW-1185">Reference proteome</keyword>
<evidence type="ECO:0000256" key="6">
    <source>
        <dbReference type="ARBA" id="ARBA00023077"/>
    </source>
</evidence>
<keyword evidence="7 10" id="KW-0472">Membrane</keyword>
<gene>
    <name evidence="15" type="ORF">ABR189_08415</name>
</gene>
<sequence>MKRILYKAYLYTVMVILAALPLQVTLAQEQSVVSGKVTDKTTGNGMPGVTVSIKGAVAGTITDANGNYKLNTGHALPFTLVFSNVGYKPTELRISSAGGNQDVQLESTEILGMEVVVAASRVAESILESPVSIEKLNVAAIREIPTPSFYDALPNLKGVESSMQSLTFRSITTRGFNGNGNTRFNQLIDGMDGQAPGLNFSVGNIVGISDLDVESVELLPGASSALYGAGGMNGTLLMTSKNPYDYQGLSLQLRAGINHVGHEQRSSAGFIPDITARYAKAIGKFGFKINASYMSAEDWQAQDYRNFDRTAQKLKAGTSHADDPNYDGVNVYGDEINGNMQDVMNGVLAQGTAGYIKQYHDATGTNPTQQQINAFLASNPQTQPFYVGKVNNLIPNASVSRTGYNEQDMVDYSTRSVKLGAAVHYRFTDKLEGILQGNWGNGTTVYTGTDRYSLRNFILGQYKAELKGKNFFLRAYTTQERSGEAYNATALASLMNETWKDSRTQWFPQYVGNFVGAKLAGQSDAQAHAAARAAADQGRFMPGTPQFENAKNDITNRYIGFGEGRNGAKFNDKTNLYHYEGMYNFTDHIKVFELLAGASYRRYSLHSNGTIFDDGDKGINIDEYGAYLQAGKKLINDRLKLTGSVRYDKNENFDGRFTPRISAVVTVAPENNIRLSYQTGFRIPTNQDQYIDLPIRAGVQLIGGLPSILTKYDLYNNKAYTQESVQKFQGTGNPAELKQYTFGPLKPERVKAYEIGYRGLIAKKLLIDGYYYYNIYNDFISPLVVVQSSDGTPAGLANARAFATNVNDPADVKTQGWALGLDYAERNWTFGGNVSYNKIKQTSSELLNDFNTPKFRFSLNAGNKNVYKNIGFNIMYRWQDTFYWYSTFGAGDVPAFSTLDAQINYKIPAAKAMVKLGGSNILNKYYTTSLGNPAIGAVYYVSITFDQLFQ</sequence>
<comment type="caution">
    <text evidence="15">The sequence shown here is derived from an EMBL/GenBank/DDBJ whole genome shotgun (WGS) entry which is preliminary data.</text>
</comment>
<accession>A0ABV2T437</accession>
<feature type="chain" id="PRO_5045217476" evidence="12">
    <location>
        <begin position="28"/>
        <end position="950"/>
    </location>
</feature>
<evidence type="ECO:0000259" key="13">
    <source>
        <dbReference type="Pfam" id="PF00593"/>
    </source>
</evidence>
<dbReference type="RefSeq" id="WP_354660028.1">
    <property type="nucleotide sequence ID" value="NZ_JBEXAC010000001.1"/>
</dbReference>
<keyword evidence="5 12" id="KW-0732">Signal</keyword>
<evidence type="ECO:0000256" key="11">
    <source>
        <dbReference type="RuleBase" id="RU003357"/>
    </source>
</evidence>
<evidence type="ECO:0000259" key="14">
    <source>
        <dbReference type="Pfam" id="PF07715"/>
    </source>
</evidence>
<evidence type="ECO:0000256" key="7">
    <source>
        <dbReference type="ARBA" id="ARBA00023136"/>
    </source>
</evidence>
<organism evidence="15 16">
    <name type="scientific">Chitinophaga defluvii</name>
    <dbReference type="NCBI Taxonomy" id="3163343"/>
    <lineage>
        <taxon>Bacteria</taxon>
        <taxon>Pseudomonadati</taxon>
        <taxon>Bacteroidota</taxon>
        <taxon>Chitinophagia</taxon>
        <taxon>Chitinophagales</taxon>
        <taxon>Chitinophagaceae</taxon>
        <taxon>Chitinophaga</taxon>
    </lineage>
</organism>
<dbReference type="SUPFAM" id="SSF56935">
    <property type="entry name" value="Porins"/>
    <property type="match status" value="1"/>
</dbReference>
<keyword evidence="3 10" id="KW-1134">Transmembrane beta strand</keyword>
<dbReference type="InterPro" id="IPR039426">
    <property type="entry name" value="TonB-dep_rcpt-like"/>
</dbReference>
<dbReference type="SUPFAM" id="SSF49464">
    <property type="entry name" value="Carboxypeptidase regulatory domain-like"/>
    <property type="match status" value="1"/>
</dbReference>
<evidence type="ECO:0000313" key="15">
    <source>
        <dbReference type="EMBL" id="MET6997390.1"/>
    </source>
</evidence>
<evidence type="ECO:0000256" key="10">
    <source>
        <dbReference type="PROSITE-ProRule" id="PRU01360"/>
    </source>
</evidence>
<dbReference type="InterPro" id="IPR037066">
    <property type="entry name" value="Plug_dom_sf"/>
</dbReference>
<dbReference type="Pfam" id="PF13715">
    <property type="entry name" value="CarbopepD_reg_2"/>
    <property type="match status" value="1"/>
</dbReference>
<dbReference type="InterPro" id="IPR000531">
    <property type="entry name" value="Beta-barrel_TonB"/>
</dbReference>
<keyword evidence="6 11" id="KW-0798">TonB box</keyword>
<protein>
    <submittedName>
        <fullName evidence="15">TonB-dependent receptor</fullName>
    </submittedName>
</protein>
<keyword evidence="2 10" id="KW-0813">Transport</keyword>
<dbReference type="Gene3D" id="2.170.130.10">
    <property type="entry name" value="TonB-dependent receptor, plug domain"/>
    <property type="match status" value="1"/>
</dbReference>
<evidence type="ECO:0000256" key="4">
    <source>
        <dbReference type="ARBA" id="ARBA00022692"/>
    </source>
</evidence>
<evidence type="ECO:0000256" key="2">
    <source>
        <dbReference type="ARBA" id="ARBA00022448"/>
    </source>
</evidence>
<evidence type="ECO:0000256" key="12">
    <source>
        <dbReference type="SAM" id="SignalP"/>
    </source>
</evidence>
<reference evidence="15 16" key="1">
    <citation type="submission" date="2024-06" db="EMBL/GenBank/DDBJ databases">
        <title>Chitinophaga defluvii sp. nov., isolated from municipal sewage.</title>
        <authorList>
            <person name="Zhang L."/>
        </authorList>
    </citation>
    <scope>NUCLEOTIDE SEQUENCE [LARGE SCALE GENOMIC DNA]</scope>
    <source>
        <strain evidence="15 16">H8</strain>
    </source>
</reference>
<dbReference type="EMBL" id="JBEXAC010000001">
    <property type="protein sequence ID" value="MET6997390.1"/>
    <property type="molecule type" value="Genomic_DNA"/>
</dbReference>
<proteinExistence type="inferred from homology"/>
<keyword evidence="8 15" id="KW-0675">Receptor</keyword>